<keyword evidence="7" id="KW-0067">ATP-binding</keyword>
<dbReference type="CDD" id="cd16917">
    <property type="entry name" value="HATPase_UhpB-NarQ-NarX-like"/>
    <property type="match status" value="1"/>
</dbReference>
<evidence type="ECO:0000256" key="3">
    <source>
        <dbReference type="ARBA" id="ARBA00022553"/>
    </source>
</evidence>
<dbReference type="InterPro" id="IPR011712">
    <property type="entry name" value="Sig_transdc_His_kin_sub3_dim/P"/>
</dbReference>
<keyword evidence="6 12" id="KW-0418">Kinase</keyword>
<dbReference type="GO" id="GO:0000155">
    <property type="term" value="F:phosphorelay sensor kinase activity"/>
    <property type="evidence" value="ECO:0007669"/>
    <property type="project" value="InterPro"/>
</dbReference>
<feature type="transmembrane region" description="Helical" evidence="9">
    <location>
        <begin position="138"/>
        <end position="161"/>
    </location>
</feature>
<dbReference type="InterPro" id="IPR036890">
    <property type="entry name" value="HATPase_C_sf"/>
</dbReference>
<dbReference type="PANTHER" id="PTHR24421">
    <property type="entry name" value="NITRATE/NITRITE SENSOR PROTEIN NARX-RELATED"/>
    <property type="match status" value="1"/>
</dbReference>
<dbReference type="SUPFAM" id="SSF55874">
    <property type="entry name" value="ATPase domain of HSP90 chaperone/DNA topoisomerase II/histidine kinase"/>
    <property type="match status" value="1"/>
</dbReference>
<feature type="domain" description="DUF7134" evidence="11">
    <location>
        <begin position="3"/>
        <end position="165"/>
    </location>
</feature>
<evidence type="ECO:0000256" key="8">
    <source>
        <dbReference type="ARBA" id="ARBA00023012"/>
    </source>
</evidence>
<dbReference type="RefSeq" id="WP_188673712.1">
    <property type="nucleotide sequence ID" value="NZ_BMGP01000001.1"/>
</dbReference>
<proteinExistence type="predicted"/>
<keyword evidence="4" id="KW-0808">Transferase</keyword>
<keyword evidence="9" id="KW-1133">Transmembrane helix</keyword>
<reference evidence="12 13" key="1">
    <citation type="journal article" date="2014" name="Int. J. Syst. Evol. Microbiol.">
        <title>Complete genome sequence of Corynebacterium casei LMG S-19264T (=DSM 44701T), isolated from a smear-ripened cheese.</title>
        <authorList>
            <consortium name="US DOE Joint Genome Institute (JGI-PGF)"/>
            <person name="Walter F."/>
            <person name="Albersmeier A."/>
            <person name="Kalinowski J."/>
            <person name="Ruckert C."/>
        </authorList>
    </citation>
    <scope>NUCLEOTIDE SEQUENCE [LARGE SCALE GENOMIC DNA]</scope>
    <source>
        <strain evidence="12 13">CGMCC 1.12976</strain>
    </source>
</reference>
<dbReference type="Proteomes" id="UP000598775">
    <property type="component" value="Unassembled WGS sequence"/>
</dbReference>
<evidence type="ECO:0000256" key="6">
    <source>
        <dbReference type="ARBA" id="ARBA00022777"/>
    </source>
</evidence>
<evidence type="ECO:0000256" key="7">
    <source>
        <dbReference type="ARBA" id="ARBA00022840"/>
    </source>
</evidence>
<dbReference type="InterPro" id="IPR055558">
    <property type="entry name" value="DUF7134"/>
</dbReference>
<sequence>MFAWFEGRPGVTDVLLGAVALVLFGAADYVRGGASAALITIIFAAAIVFWRRMPGLGLAIAWVGALVQIATVDGLLVGDILILGVVFATGLSESKTVRWAGIFSSIVGGGVAGARLTLYAPTYGDGEYIPTDPFYRGVSFVIVSGVVAAALALFWTLGVVVRNRRATVAARSERERERIVAEATLTQERERALLSREMHDLVGHALAVVIAQSDGARYAKLTDPNAEATALATINRTARAALDDVHELLQVLREPAGSGRETPGAADLELLLASVREAGLNVTLTESGDRMAMSAAHELALYRVLQESLTNAIKHGGRETDVQVTLDWHRDAVHFRVLTTERLATGSGRALGQGIIGMKERMRLLGGAVQTGARTFGVPGFSVEGHLPFNATEAEAQGAKL</sequence>
<evidence type="ECO:0000256" key="1">
    <source>
        <dbReference type="ARBA" id="ARBA00000085"/>
    </source>
</evidence>
<evidence type="ECO:0000256" key="2">
    <source>
        <dbReference type="ARBA" id="ARBA00012438"/>
    </source>
</evidence>
<feature type="transmembrane region" description="Helical" evidence="9">
    <location>
        <begin position="99"/>
        <end position="118"/>
    </location>
</feature>
<feature type="transmembrane region" description="Helical" evidence="9">
    <location>
        <begin position="36"/>
        <end position="53"/>
    </location>
</feature>
<evidence type="ECO:0000313" key="13">
    <source>
        <dbReference type="Proteomes" id="UP000598775"/>
    </source>
</evidence>
<keyword evidence="9" id="KW-0812">Transmembrane</keyword>
<evidence type="ECO:0000256" key="5">
    <source>
        <dbReference type="ARBA" id="ARBA00022741"/>
    </source>
</evidence>
<protein>
    <recommendedName>
        <fullName evidence="2">histidine kinase</fullName>
        <ecNumber evidence="2">2.7.13.3</ecNumber>
    </recommendedName>
</protein>
<dbReference type="PANTHER" id="PTHR24421:SF10">
    <property type="entry name" value="NITRATE_NITRITE SENSOR PROTEIN NARQ"/>
    <property type="match status" value="1"/>
</dbReference>
<keyword evidence="5" id="KW-0547">Nucleotide-binding</keyword>
<feature type="transmembrane region" description="Helical" evidence="9">
    <location>
        <begin position="12"/>
        <end position="29"/>
    </location>
</feature>
<evidence type="ECO:0000259" key="10">
    <source>
        <dbReference type="Pfam" id="PF07730"/>
    </source>
</evidence>
<dbReference type="GO" id="GO:0046983">
    <property type="term" value="F:protein dimerization activity"/>
    <property type="evidence" value="ECO:0007669"/>
    <property type="project" value="InterPro"/>
</dbReference>
<dbReference type="GO" id="GO:0016020">
    <property type="term" value="C:membrane"/>
    <property type="evidence" value="ECO:0007669"/>
    <property type="project" value="InterPro"/>
</dbReference>
<dbReference type="EC" id="2.7.13.3" evidence="2"/>
<feature type="transmembrane region" description="Helical" evidence="9">
    <location>
        <begin position="59"/>
        <end position="87"/>
    </location>
</feature>
<keyword evidence="13" id="KW-1185">Reference proteome</keyword>
<dbReference type="AlphaFoldDB" id="A0A917B2M9"/>
<feature type="domain" description="Signal transduction histidine kinase subgroup 3 dimerisation and phosphoacceptor" evidence="10">
    <location>
        <begin position="190"/>
        <end position="255"/>
    </location>
</feature>
<keyword evidence="3" id="KW-0597">Phosphoprotein</keyword>
<dbReference type="Pfam" id="PF07730">
    <property type="entry name" value="HisKA_3"/>
    <property type="match status" value="1"/>
</dbReference>
<evidence type="ECO:0000256" key="9">
    <source>
        <dbReference type="SAM" id="Phobius"/>
    </source>
</evidence>
<evidence type="ECO:0000259" key="11">
    <source>
        <dbReference type="Pfam" id="PF23539"/>
    </source>
</evidence>
<dbReference type="EMBL" id="BMGP01000001">
    <property type="protein sequence ID" value="GGF15779.1"/>
    <property type="molecule type" value="Genomic_DNA"/>
</dbReference>
<comment type="catalytic activity">
    <reaction evidence="1">
        <text>ATP + protein L-histidine = ADP + protein N-phospho-L-histidine.</text>
        <dbReference type="EC" id="2.7.13.3"/>
    </reaction>
</comment>
<evidence type="ECO:0000313" key="12">
    <source>
        <dbReference type="EMBL" id="GGF15779.1"/>
    </source>
</evidence>
<keyword evidence="8" id="KW-0902">Two-component regulatory system</keyword>
<name>A0A917B2M9_9MICO</name>
<comment type="caution">
    <text evidence="12">The sequence shown here is derived from an EMBL/GenBank/DDBJ whole genome shotgun (WGS) entry which is preliminary data.</text>
</comment>
<dbReference type="Gene3D" id="1.20.5.1930">
    <property type="match status" value="1"/>
</dbReference>
<organism evidence="12 13">
    <name type="scientific">Subtercola lobariae</name>
    <dbReference type="NCBI Taxonomy" id="1588641"/>
    <lineage>
        <taxon>Bacteria</taxon>
        <taxon>Bacillati</taxon>
        <taxon>Actinomycetota</taxon>
        <taxon>Actinomycetes</taxon>
        <taxon>Micrococcales</taxon>
        <taxon>Microbacteriaceae</taxon>
        <taxon>Subtercola</taxon>
    </lineage>
</organism>
<accession>A0A917B2M9</accession>
<dbReference type="GO" id="GO:0005524">
    <property type="term" value="F:ATP binding"/>
    <property type="evidence" value="ECO:0007669"/>
    <property type="project" value="UniProtKB-KW"/>
</dbReference>
<gene>
    <name evidence="12" type="ORF">GCM10011399_07030</name>
</gene>
<dbReference type="Gene3D" id="3.30.565.10">
    <property type="entry name" value="Histidine kinase-like ATPase, C-terminal domain"/>
    <property type="match status" value="1"/>
</dbReference>
<dbReference type="Pfam" id="PF23539">
    <property type="entry name" value="DUF7134"/>
    <property type="match status" value="1"/>
</dbReference>
<keyword evidence="9" id="KW-0472">Membrane</keyword>
<dbReference type="InterPro" id="IPR050482">
    <property type="entry name" value="Sensor_HK_TwoCompSys"/>
</dbReference>
<evidence type="ECO:0000256" key="4">
    <source>
        <dbReference type="ARBA" id="ARBA00022679"/>
    </source>
</evidence>